<dbReference type="Pfam" id="PF06544">
    <property type="entry name" value="Prp3_C"/>
    <property type="match status" value="1"/>
</dbReference>
<evidence type="ECO:0000259" key="1">
    <source>
        <dbReference type="PROSITE" id="PS50908"/>
    </source>
</evidence>
<dbReference type="PANTHER" id="PTHR15955:SF8">
    <property type="entry name" value="RWD DOMAIN-CONTAINING PROTEIN 2B-RELATED"/>
    <property type="match status" value="1"/>
</dbReference>
<dbReference type="InterPro" id="IPR059181">
    <property type="entry name" value="RWDD2A-B_C"/>
</dbReference>
<dbReference type="InterPro" id="IPR010541">
    <property type="entry name" value="Prp3_C"/>
</dbReference>
<protein>
    <recommendedName>
        <fullName evidence="1">RWD domain-containing protein</fullName>
    </recommendedName>
</protein>
<feature type="domain" description="RWD" evidence="1">
    <location>
        <begin position="23"/>
        <end position="145"/>
    </location>
</feature>
<evidence type="ECO:0000313" key="3">
    <source>
        <dbReference type="EMBL" id="KAJ8297999.1"/>
    </source>
</evidence>
<name>A0ABQ9DXL0_TEGGR</name>
<dbReference type="PROSITE" id="PS50908">
    <property type="entry name" value="RWD"/>
    <property type="match status" value="1"/>
</dbReference>
<evidence type="ECO:0000313" key="2">
    <source>
        <dbReference type="EMBL" id="KAJ8297996.1"/>
    </source>
</evidence>
<proteinExistence type="predicted"/>
<dbReference type="EMBL" id="JARBDR010000923">
    <property type="protein sequence ID" value="KAJ8297999.1"/>
    <property type="molecule type" value="Genomic_DNA"/>
</dbReference>
<reference evidence="2 4" key="1">
    <citation type="submission" date="2022-12" db="EMBL/GenBank/DDBJ databases">
        <title>Chromosome-level genome of Tegillarca granosa.</title>
        <authorList>
            <person name="Kim J."/>
        </authorList>
    </citation>
    <scope>NUCLEOTIDE SEQUENCE [LARGE SCALE GENOMIC DNA]</scope>
    <source>
        <strain evidence="2">Teg-2019</strain>
        <tissue evidence="2">Adductor muscle</tissue>
    </source>
</reference>
<dbReference type="InterPro" id="IPR016135">
    <property type="entry name" value="UBQ-conjugating_enzyme/RWD"/>
</dbReference>
<dbReference type="SMART" id="SM00591">
    <property type="entry name" value="RWD"/>
    <property type="match status" value="1"/>
</dbReference>
<dbReference type="Pfam" id="PF05773">
    <property type="entry name" value="RWD"/>
    <property type="match status" value="1"/>
</dbReference>
<dbReference type="InterPro" id="IPR006575">
    <property type="entry name" value="RWD_dom"/>
</dbReference>
<dbReference type="InterPro" id="IPR017359">
    <property type="entry name" value="Phi-like"/>
</dbReference>
<evidence type="ECO:0000313" key="4">
    <source>
        <dbReference type="Proteomes" id="UP001217089"/>
    </source>
</evidence>
<organism evidence="2 4">
    <name type="scientific">Tegillarca granosa</name>
    <name type="common">Malaysian cockle</name>
    <name type="synonym">Anadara granosa</name>
    <dbReference type="NCBI Taxonomy" id="220873"/>
    <lineage>
        <taxon>Eukaryota</taxon>
        <taxon>Metazoa</taxon>
        <taxon>Spiralia</taxon>
        <taxon>Lophotrochozoa</taxon>
        <taxon>Mollusca</taxon>
        <taxon>Bivalvia</taxon>
        <taxon>Autobranchia</taxon>
        <taxon>Pteriomorphia</taxon>
        <taxon>Arcoida</taxon>
        <taxon>Arcoidea</taxon>
        <taxon>Arcidae</taxon>
        <taxon>Tegillarca</taxon>
    </lineage>
</organism>
<dbReference type="SUPFAM" id="SSF54495">
    <property type="entry name" value="UBC-like"/>
    <property type="match status" value="1"/>
</dbReference>
<dbReference type="Gene3D" id="3.10.110.10">
    <property type="entry name" value="Ubiquitin Conjugating Enzyme"/>
    <property type="match status" value="1"/>
</dbReference>
<dbReference type="CDD" id="cd23829">
    <property type="entry name" value="RWD_RWDD2"/>
    <property type="match status" value="1"/>
</dbReference>
<accession>A0ABQ9DXL0</accession>
<sequence>MDTDLDDENADIDLSEMLELQLSEIDMISSMFPNPGELRLDDPSAVPSIKAFLDGKIKYEDLLVRIGFTLKIEPKGSKFPLELVCNLPHEYPAVLPAVFTRCQQMNRTNHKKLNEDLDQFLRNIERGEICLLSVIEWIQQNLKSYITRDTKSQNKKQEVEYDTVFCRLWIYSHHIYSKFKRRDIIDWAQELKLGGFSLPGKPGVICAEGYSLNVEEYWHRLRRLNWKKLTIKEKEEYDIGKEDIKKHRKFGDFEEKNFEVRGGKAREYHMDLGKLYEFLTEHDSGNIFSLYFGVDGKTPND</sequence>
<dbReference type="EMBL" id="JARBDR010000923">
    <property type="protein sequence ID" value="KAJ8297996.1"/>
    <property type="molecule type" value="Genomic_DNA"/>
</dbReference>
<dbReference type="CDD" id="cd24163">
    <property type="entry name" value="RWDD2_C"/>
    <property type="match status" value="1"/>
</dbReference>
<keyword evidence="4" id="KW-1185">Reference proteome</keyword>
<comment type="caution">
    <text evidence="2">The sequence shown here is derived from an EMBL/GenBank/DDBJ whole genome shotgun (WGS) entry which is preliminary data.</text>
</comment>
<dbReference type="Proteomes" id="UP001217089">
    <property type="component" value="Unassembled WGS sequence"/>
</dbReference>
<gene>
    <name evidence="2" type="ORF">KUTeg_024527</name>
    <name evidence="3" type="ORF">KUTeg_024530</name>
</gene>
<dbReference type="PANTHER" id="PTHR15955">
    <property type="entry name" value="RWD DOMAIN CONTAINING PROTEIN 2"/>
    <property type="match status" value="1"/>
</dbReference>
<dbReference type="PIRSF" id="PIRSF038021">
    <property type="entry name" value="UCP038021_RWDD2"/>
    <property type="match status" value="1"/>
</dbReference>